<reference evidence="2 3" key="1">
    <citation type="submission" date="2017-04" db="EMBL/GenBank/DDBJ databases">
        <title>Draft genome sequence of Tuber borchii Vittad., a whitish edible truffle.</title>
        <authorList>
            <consortium name="DOE Joint Genome Institute"/>
            <person name="Murat C."/>
            <person name="Kuo A."/>
            <person name="Barry K.W."/>
            <person name="Clum A."/>
            <person name="Dockter R.B."/>
            <person name="Fauchery L."/>
            <person name="Iotti M."/>
            <person name="Kohler A."/>
            <person name="Labutti K."/>
            <person name="Lindquist E.A."/>
            <person name="Lipzen A."/>
            <person name="Ohm R.A."/>
            <person name="Wang M."/>
            <person name="Grigoriev I.V."/>
            <person name="Zambonelli A."/>
            <person name="Martin F.M."/>
        </authorList>
    </citation>
    <scope>NUCLEOTIDE SEQUENCE [LARGE SCALE GENOMIC DNA]</scope>
    <source>
        <strain evidence="2 3">Tbo3840</strain>
    </source>
</reference>
<name>A0A2T6ZXZ7_TUBBO</name>
<evidence type="ECO:0000313" key="2">
    <source>
        <dbReference type="EMBL" id="PUU80330.1"/>
    </source>
</evidence>
<dbReference type="AlphaFoldDB" id="A0A2T6ZXZ7"/>
<dbReference type="Proteomes" id="UP000244722">
    <property type="component" value="Unassembled WGS sequence"/>
</dbReference>
<protein>
    <submittedName>
        <fullName evidence="2">Uncharacterized protein</fullName>
    </submittedName>
</protein>
<keyword evidence="3" id="KW-1185">Reference proteome</keyword>
<accession>A0A2T6ZXZ7</accession>
<evidence type="ECO:0000313" key="3">
    <source>
        <dbReference type="Proteomes" id="UP000244722"/>
    </source>
</evidence>
<proteinExistence type="predicted"/>
<dbReference type="EMBL" id="NESQ01000068">
    <property type="protein sequence ID" value="PUU80330.1"/>
    <property type="molecule type" value="Genomic_DNA"/>
</dbReference>
<evidence type="ECO:0000256" key="1">
    <source>
        <dbReference type="SAM" id="MobiDB-lite"/>
    </source>
</evidence>
<organism evidence="2 3">
    <name type="scientific">Tuber borchii</name>
    <name type="common">White truffle</name>
    <dbReference type="NCBI Taxonomy" id="42251"/>
    <lineage>
        <taxon>Eukaryota</taxon>
        <taxon>Fungi</taxon>
        <taxon>Dikarya</taxon>
        <taxon>Ascomycota</taxon>
        <taxon>Pezizomycotina</taxon>
        <taxon>Pezizomycetes</taxon>
        <taxon>Pezizales</taxon>
        <taxon>Tuberaceae</taxon>
        <taxon>Tuber</taxon>
    </lineage>
</organism>
<gene>
    <name evidence="2" type="ORF">B9Z19DRAFT_742510</name>
</gene>
<feature type="compositionally biased region" description="Polar residues" evidence="1">
    <location>
        <begin position="58"/>
        <end position="67"/>
    </location>
</feature>
<feature type="compositionally biased region" description="Basic and acidic residues" evidence="1">
    <location>
        <begin position="84"/>
        <end position="95"/>
    </location>
</feature>
<feature type="region of interest" description="Disordered" evidence="1">
    <location>
        <begin position="33"/>
        <end position="95"/>
    </location>
</feature>
<comment type="caution">
    <text evidence="2">The sequence shown here is derived from an EMBL/GenBank/DDBJ whole genome shotgun (WGS) entry which is preliminary data.</text>
</comment>
<sequence>MQILWQGEKWRWKEGKKQQQLLYLISSKVRGKRKSGRSEFETATPRAHHVSLQRAKQPDSTRTTRINSIDPPTHAMHIPSKAKYPTERREKEKKK</sequence>